<name>A0A5N1GH40_9LACT</name>
<comment type="caution">
    <text evidence="2">The sequence shown here is derived from an EMBL/GenBank/DDBJ whole genome shotgun (WGS) entry which is preliminary data.</text>
</comment>
<dbReference type="GO" id="GO:0008168">
    <property type="term" value="F:methyltransferase activity"/>
    <property type="evidence" value="ECO:0007669"/>
    <property type="project" value="UniProtKB-KW"/>
</dbReference>
<evidence type="ECO:0000313" key="2">
    <source>
        <dbReference type="EMBL" id="KAA9300285.1"/>
    </source>
</evidence>
<dbReference type="EMBL" id="VYWO01000005">
    <property type="protein sequence ID" value="KAA9300285.1"/>
    <property type="molecule type" value="Genomic_DNA"/>
</dbReference>
<proteinExistence type="predicted"/>
<organism evidence="2 3">
    <name type="scientific">Aerococcus sanguinicola</name>
    <dbReference type="NCBI Taxonomy" id="119206"/>
    <lineage>
        <taxon>Bacteria</taxon>
        <taxon>Bacillati</taxon>
        <taxon>Bacillota</taxon>
        <taxon>Bacilli</taxon>
        <taxon>Lactobacillales</taxon>
        <taxon>Aerococcaceae</taxon>
        <taxon>Aerococcus</taxon>
    </lineage>
</organism>
<dbReference type="CDD" id="cd03465">
    <property type="entry name" value="URO-D_like"/>
    <property type="match status" value="1"/>
</dbReference>
<keyword evidence="2" id="KW-0808">Transferase</keyword>
<reference evidence="2 3" key="1">
    <citation type="submission" date="2019-09" db="EMBL/GenBank/DDBJ databases">
        <title>Draft genome sequence assemblies of isolates from the urinary tract.</title>
        <authorList>
            <person name="Mores C.R."/>
            <person name="Putonti C."/>
            <person name="Wolfe A.J."/>
        </authorList>
    </citation>
    <scope>NUCLEOTIDE SEQUENCE [LARGE SCALE GENOMIC DNA]</scope>
    <source>
        <strain evidence="2 3">UMB623</strain>
    </source>
</reference>
<dbReference type="Pfam" id="PF01208">
    <property type="entry name" value="URO-D"/>
    <property type="match status" value="1"/>
</dbReference>
<feature type="domain" description="Uroporphyrinogen decarboxylase (URO-D)" evidence="1">
    <location>
        <begin position="6"/>
        <end position="344"/>
    </location>
</feature>
<keyword evidence="2" id="KW-0489">Methyltransferase</keyword>
<protein>
    <submittedName>
        <fullName evidence="2">Methyltransferase</fullName>
    </submittedName>
</protein>
<dbReference type="GO" id="GO:0004853">
    <property type="term" value="F:uroporphyrinogen decarboxylase activity"/>
    <property type="evidence" value="ECO:0007669"/>
    <property type="project" value="InterPro"/>
</dbReference>
<dbReference type="Proteomes" id="UP000327148">
    <property type="component" value="Unassembled WGS sequence"/>
</dbReference>
<evidence type="ECO:0000259" key="1">
    <source>
        <dbReference type="Pfam" id="PF01208"/>
    </source>
</evidence>
<dbReference type="RefSeq" id="WP_083290462.1">
    <property type="nucleotide sequence ID" value="NZ_VYWO01000005.1"/>
</dbReference>
<dbReference type="PANTHER" id="PTHR47099:SF1">
    <property type="entry name" value="METHYLCOBAMIDE:COM METHYLTRANSFERASE MTBA"/>
    <property type="match status" value="1"/>
</dbReference>
<accession>A0A5N1GH40</accession>
<dbReference type="InterPro" id="IPR052024">
    <property type="entry name" value="Methanogen_methyltrans"/>
</dbReference>
<dbReference type="SUPFAM" id="SSF51726">
    <property type="entry name" value="UROD/MetE-like"/>
    <property type="match status" value="1"/>
</dbReference>
<dbReference type="GO" id="GO:0006779">
    <property type="term" value="P:porphyrin-containing compound biosynthetic process"/>
    <property type="evidence" value="ECO:0007669"/>
    <property type="project" value="InterPro"/>
</dbReference>
<sequence length="349" mass="38580">MIESMTSADRLQAYHAGQAVDRRPIMLFHGTVGAKLAGMTYRESELTAENIAHKEITVAEKFAPDNYSVNFGLYGMGRALGSQFKASEDSSDAIVSYALEDLARIDQLDAQRLRLHNDPNQQKHYQAIEMIQKQLGPGYRIDYELTGPITSAASLYPPEQLLRATRKQADQVHQLLRFATDALLQIIDDFAANPLTGFSLTDPVASGSLLSPKQYQKFCQPYTQELVDRIHHYGKTVTLHICGDCTKSLPYIAATGIDYFSADQTVDLSAAKQGLGPDCGLIGNIDPVTYFLQGQPEDMEDQVAQAYRQAGDHPGGYLLGPGCSVPYHTPEENIYAYMEAARKYSRDQA</sequence>
<dbReference type="OrthoDB" id="9780425at2"/>
<evidence type="ECO:0000313" key="3">
    <source>
        <dbReference type="Proteomes" id="UP000327148"/>
    </source>
</evidence>
<dbReference type="PANTHER" id="PTHR47099">
    <property type="entry name" value="METHYLCOBAMIDE:COM METHYLTRANSFERASE MTBA"/>
    <property type="match status" value="1"/>
</dbReference>
<dbReference type="Gene3D" id="3.20.20.210">
    <property type="match status" value="1"/>
</dbReference>
<dbReference type="AlphaFoldDB" id="A0A5N1GH40"/>
<gene>
    <name evidence="2" type="ORF">F6I03_07570</name>
</gene>
<dbReference type="InterPro" id="IPR000257">
    <property type="entry name" value="Uroporphyrinogen_deCOase"/>
</dbReference>
<dbReference type="GO" id="GO:0032259">
    <property type="term" value="P:methylation"/>
    <property type="evidence" value="ECO:0007669"/>
    <property type="project" value="UniProtKB-KW"/>
</dbReference>
<dbReference type="InterPro" id="IPR038071">
    <property type="entry name" value="UROD/MetE-like_sf"/>
</dbReference>
<dbReference type="STRING" id="119206.AWM72_06480"/>